<sequence>QPLAGVDEHGHAIPLEYQGAPVPQRMNKLGSAGAPGTGSFLFADPTEEQHALAEADDAAARAECAALRAR</sequence>
<gene>
    <name evidence="1" type="ORF">AN912_26930</name>
</gene>
<dbReference type="EMBL" id="LJFS01000054">
    <property type="protein sequence ID" value="KPG25446.1"/>
    <property type="molecule type" value="Genomic_DNA"/>
</dbReference>
<dbReference type="Proteomes" id="UP000037962">
    <property type="component" value="Unassembled WGS sequence"/>
</dbReference>
<name>A0ABR5LJC7_9MYCO</name>
<comment type="caution">
    <text evidence="1">The sequence shown here is derived from an EMBL/GenBank/DDBJ whole genome shotgun (WGS) entry which is preliminary data.</text>
</comment>
<keyword evidence="2" id="KW-1185">Reference proteome</keyword>
<evidence type="ECO:0000313" key="1">
    <source>
        <dbReference type="EMBL" id="KPG25446.1"/>
    </source>
</evidence>
<organism evidence="1 2">
    <name type="scientific">Mycobacteroides immunogenum</name>
    <dbReference type="NCBI Taxonomy" id="83262"/>
    <lineage>
        <taxon>Bacteria</taxon>
        <taxon>Bacillati</taxon>
        <taxon>Actinomycetota</taxon>
        <taxon>Actinomycetes</taxon>
        <taxon>Mycobacteriales</taxon>
        <taxon>Mycobacteriaceae</taxon>
        <taxon>Mycobacteroides</taxon>
    </lineage>
</organism>
<protein>
    <submittedName>
        <fullName evidence="1">Uncharacterized protein</fullName>
    </submittedName>
</protein>
<reference evidence="1 2" key="1">
    <citation type="submission" date="2015-09" db="EMBL/GenBank/DDBJ databases">
        <title>Genome Sequences of Mycobacterium immunogenum Isolates, Recuperated from a Chloraminated Drinking Water Distribution System Simulator Subjected to Episodes of Nitrification.</title>
        <authorList>
            <person name="Gomez-Alvarez V."/>
            <person name="Revetta R.P."/>
        </authorList>
    </citation>
    <scope>NUCLEOTIDE SEQUENCE [LARGE SCALE GENOMIC DNA]</scope>
    <source>
        <strain evidence="1 2">H076</strain>
    </source>
</reference>
<proteinExistence type="predicted"/>
<evidence type="ECO:0000313" key="2">
    <source>
        <dbReference type="Proteomes" id="UP000037962"/>
    </source>
</evidence>
<accession>A0ABR5LJC7</accession>
<feature type="non-terminal residue" evidence="1">
    <location>
        <position position="1"/>
    </location>
</feature>